<sequence>MAEKIRAMRGTHDFLPEEARLWRRVENAYVDICTRYGYSEIRTPIFEATELFERGTGFATDVVQKEMYTFPDKKGRSLSLRPEATPSVIRAYLEHSLGRKARVAKYFYMGPMFRYDRPGQGRYRQFHQLGIEAIGTGSATADAEVIRVLWEFLTGIGLGKIRIRLNTLGCKDCRVAYSGTLKDFLADKLESLCGDCHDRFERNPLRILDCKNKNCKAVITDAPDIAGLLCEDDIAHIDSVKRLLTAAGVDFYVDAKLVRGLDYYTRTVFEVIHEAAGEDLALGGGGRYDELVEVIGGPSTPAVGFSLGLERVITALTEGSREDSAAGAPAVFIAPMGDDAADRAFELAGAIREHLSAWLEFDQRKLDRQLKSASKMEVRFTVILGSEELAQGMVKVKDMTSGEQTMVKYDDIVTWLLERIGG</sequence>
<dbReference type="PROSITE" id="PS50862">
    <property type="entry name" value="AA_TRNA_LIGASE_II"/>
    <property type="match status" value="1"/>
</dbReference>
<dbReference type="InterPro" id="IPR015807">
    <property type="entry name" value="His-tRNA-ligase"/>
</dbReference>
<protein>
    <recommendedName>
        <fullName evidence="8">Histidine--tRNA ligase</fullName>
        <ecNumber evidence="8">6.1.1.21</ecNumber>
    </recommendedName>
    <alternativeName>
        <fullName evidence="8">Histidyl-tRNA synthetase</fullName>
        <shortName evidence="8">HisRS</shortName>
    </alternativeName>
</protein>
<evidence type="ECO:0000256" key="2">
    <source>
        <dbReference type="ARBA" id="ARBA00022598"/>
    </source>
</evidence>
<dbReference type="NCBIfam" id="TIGR00442">
    <property type="entry name" value="hisS"/>
    <property type="match status" value="1"/>
</dbReference>
<dbReference type="EMBL" id="JBHPEI010000019">
    <property type="protein sequence ID" value="MFC1799653.1"/>
    <property type="molecule type" value="Genomic_DNA"/>
</dbReference>
<accession>A0ABV6YNK0</accession>
<proteinExistence type="inferred from homology"/>
<evidence type="ECO:0000256" key="1">
    <source>
        <dbReference type="ARBA" id="ARBA00008226"/>
    </source>
</evidence>
<comment type="catalytic activity">
    <reaction evidence="7 8">
        <text>tRNA(His) + L-histidine + ATP = L-histidyl-tRNA(His) + AMP + diphosphate + H(+)</text>
        <dbReference type="Rhea" id="RHEA:17313"/>
        <dbReference type="Rhea" id="RHEA-COMP:9665"/>
        <dbReference type="Rhea" id="RHEA-COMP:9689"/>
        <dbReference type="ChEBI" id="CHEBI:15378"/>
        <dbReference type="ChEBI" id="CHEBI:30616"/>
        <dbReference type="ChEBI" id="CHEBI:33019"/>
        <dbReference type="ChEBI" id="CHEBI:57595"/>
        <dbReference type="ChEBI" id="CHEBI:78442"/>
        <dbReference type="ChEBI" id="CHEBI:78527"/>
        <dbReference type="ChEBI" id="CHEBI:456215"/>
        <dbReference type="EC" id="6.1.1.21"/>
    </reaction>
</comment>
<evidence type="ECO:0000256" key="6">
    <source>
        <dbReference type="ARBA" id="ARBA00023146"/>
    </source>
</evidence>
<feature type="domain" description="Aminoacyl-transfer RNA synthetases class-II family profile" evidence="9">
    <location>
        <begin position="1"/>
        <end position="329"/>
    </location>
</feature>
<keyword evidence="11" id="KW-1185">Reference proteome</keyword>
<keyword evidence="3 8" id="KW-0547">Nucleotide-binding</keyword>
<dbReference type="EC" id="6.1.1.21" evidence="8"/>
<dbReference type="Gene3D" id="3.30.930.10">
    <property type="entry name" value="Bira Bifunctional Protein, Domain 2"/>
    <property type="match status" value="1"/>
</dbReference>
<dbReference type="InterPro" id="IPR006195">
    <property type="entry name" value="aa-tRNA-synth_II"/>
</dbReference>
<dbReference type="CDD" id="cd00773">
    <property type="entry name" value="HisRS-like_core"/>
    <property type="match status" value="1"/>
</dbReference>
<keyword evidence="5 8" id="KW-0648">Protein biosynthesis</keyword>
<name>A0ABV6YNK0_UNCEI</name>
<gene>
    <name evidence="8 10" type="primary">hisS</name>
    <name evidence="10" type="ORF">ACFL2Z_01920</name>
</gene>
<dbReference type="Proteomes" id="UP001594288">
    <property type="component" value="Unassembled WGS sequence"/>
</dbReference>
<dbReference type="PANTHER" id="PTHR43707">
    <property type="entry name" value="HISTIDYL-TRNA SYNTHETASE"/>
    <property type="match status" value="1"/>
</dbReference>
<dbReference type="InterPro" id="IPR041715">
    <property type="entry name" value="HisRS-like_core"/>
</dbReference>
<organism evidence="10 11">
    <name type="scientific">Eiseniibacteriota bacterium</name>
    <dbReference type="NCBI Taxonomy" id="2212470"/>
    <lineage>
        <taxon>Bacteria</taxon>
        <taxon>Candidatus Eiseniibacteriota</taxon>
    </lineage>
</organism>
<dbReference type="SUPFAM" id="SSF55681">
    <property type="entry name" value="Class II aaRS and biotin synthetases"/>
    <property type="match status" value="1"/>
</dbReference>
<dbReference type="Gene3D" id="3.40.50.800">
    <property type="entry name" value="Anticodon-binding domain"/>
    <property type="match status" value="1"/>
</dbReference>
<dbReference type="InterPro" id="IPR004516">
    <property type="entry name" value="HisRS/HisZ"/>
</dbReference>
<dbReference type="InterPro" id="IPR045864">
    <property type="entry name" value="aa-tRNA-synth_II/BPL/LPL"/>
</dbReference>
<evidence type="ECO:0000256" key="3">
    <source>
        <dbReference type="ARBA" id="ARBA00022741"/>
    </source>
</evidence>
<keyword evidence="4 8" id="KW-0067">ATP-binding</keyword>
<comment type="caution">
    <text evidence="10">The sequence shown here is derived from an EMBL/GenBank/DDBJ whole genome shotgun (WGS) entry which is preliminary data.</text>
</comment>
<reference evidence="10 11" key="1">
    <citation type="submission" date="2024-09" db="EMBL/GenBank/DDBJ databases">
        <authorList>
            <person name="D'Angelo T."/>
        </authorList>
    </citation>
    <scope>NUCLEOTIDE SEQUENCE [LARGE SCALE GENOMIC DNA]</scope>
    <source>
        <strain evidence="10">SAG AM-311-F02</strain>
    </source>
</reference>
<dbReference type="PANTHER" id="PTHR43707:SF1">
    <property type="entry name" value="HISTIDINE--TRNA LIGASE, MITOCHONDRIAL-RELATED"/>
    <property type="match status" value="1"/>
</dbReference>
<dbReference type="InterPro" id="IPR033656">
    <property type="entry name" value="HisRS_anticodon"/>
</dbReference>
<dbReference type="HAMAP" id="MF_00127">
    <property type="entry name" value="His_tRNA_synth"/>
    <property type="match status" value="1"/>
</dbReference>
<dbReference type="InterPro" id="IPR004154">
    <property type="entry name" value="Anticodon-bd"/>
</dbReference>
<dbReference type="InterPro" id="IPR036621">
    <property type="entry name" value="Anticodon-bd_dom_sf"/>
</dbReference>
<dbReference type="Pfam" id="PF03129">
    <property type="entry name" value="HGTP_anticodon"/>
    <property type="match status" value="1"/>
</dbReference>
<dbReference type="PIRSF" id="PIRSF001549">
    <property type="entry name" value="His-tRNA_synth"/>
    <property type="match status" value="1"/>
</dbReference>
<evidence type="ECO:0000256" key="8">
    <source>
        <dbReference type="HAMAP-Rule" id="MF_00127"/>
    </source>
</evidence>
<evidence type="ECO:0000313" key="10">
    <source>
        <dbReference type="EMBL" id="MFC1799653.1"/>
    </source>
</evidence>
<dbReference type="Pfam" id="PF13393">
    <property type="entry name" value="tRNA-synt_His"/>
    <property type="match status" value="1"/>
</dbReference>
<evidence type="ECO:0000256" key="5">
    <source>
        <dbReference type="ARBA" id="ARBA00022917"/>
    </source>
</evidence>
<keyword evidence="2 8" id="KW-0436">Ligase</keyword>
<comment type="subunit">
    <text evidence="8">Homodimer.</text>
</comment>
<dbReference type="CDD" id="cd00859">
    <property type="entry name" value="HisRS_anticodon"/>
    <property type="match status" value="1"/>
</dbReference>
<dbReference type="SUPFAM" id="SSF52954">
    <property type="entry name" value="Class II aaRS ABD-related"/>
    <property type="match status" value="1"/>
</dbReference>
<evidence type="ECO:0000256" key="4">
    <source>
        <dbReference type="ARBA" id="ARBA00022840"/>
    </source>
</evidence>
<keyword evidence="8" id="KW-0963">Cytoplasm</keyword>
<evidence type="ECO:0000256" key="7">
    <source>
        <dbReference type="ARBA" id="ARBA00047639"/>
    </source>
</evidence>
<evidence type="ECO:0000313" key="11">
    <source>
        <dbReference type="Proteomes" id="UP001594288"/>
    </source>
</evidence>
<comment type="similarity">
    <text evidence="1 8">Belongs to the class-II aminoacyl-tRNA synthetase family.</text>
</comment>
<keyword evidence="6 8" id="KW-0030">Aminoacyl-tRNA synthetase</keyword>
<comment type="subcellular location">
    <subcellularLocation>
        <location evidence="8">Cytoplasm</location>
    </subcellularLocation>
</comment>
<dbReference type="GO" id="GO:0004821">
    <property type="term" value="F:histidine-tRNA ligase activity"/>
    <property type="evidence" value="ECO:0007669"/>
    <property type="project" value="UniProtKB-EC"/>
</dbReference>
<evidence type="ECO:0000259" key="9">
    <source>
        <dbReference type="PROSITE" id="PS50862"/>
    </source>
</evidence>